<dbReference type="Proteomes" id="UP001054252">
    <property type="component" value="Unassembled WGS sequence"/>
</dbReference>
<dbReference type="EMBL" id="BPVZ01000102">
    <property type="protein sequence ID" value="GKV33747.1"/>
    <property type="molecule type" value="Genomic_DNA"/>
</dbReference>
<name>A0AAV5LAF6_9ROSI</name>
<evidence type="ECO:0000313" key="3">
    <source>
        <dbReference type="Proteomes" id="UP001054252"/>
    </source>
</evidence>
<reference evidence="2 3" key="1">
    <citation type="journal article" date="2021" name="Commun. Biol.">
        <title>The genome of Shorea leprosula (Dipterocarpaceae) highlights the ecological relevance of drought in aseasonal tropical rainforests.</title>
        <authorList>
            <person name="Ng K.K.S."/>
            <person name="Kobayashi M.J."/>
            <person name="Fawcett J.A."/>
            <person name="Hatakeyama M."/>
            <person name="Paape T."/>
            <person name="Ng C.H."/>
            <person name="Ang C.C."/>
            <person name="Tnah L.H."/>
            <person name="Lee C.T."/>
            <person name="Nishiyama T."/>
            <person name="Sese J."/>
            <person name="O'Brien M.J."/>
            <person name="Copetti D."/>
            <person name="Mohd Noor M.I."/>
            <person name="Ong R.C."/>
            <person name="Putra M."/>
            <person name="Sireger I.Z."/>
            <person name="Indrioko S."/>
            <person name="Kosugi Y."/>
            <person name="Izuno A."/>
            <person name="Isagi Y."/>
            <person name="Lee S.L."/>
            <person name="Shimizu K.K."/>
        </authorList>
    </citation>
    <scope>NUCLEOTIDE SEQUENCE [LARGE SCALE GENOMIC DNA]</scope>
    <source>
        <strain evidence="2">214</strain>
    </source>
</reference>
<keyword evidence="1" id="KW-0812">Transmembrane</keyword>
<dbReference type="AlphaFoldDB" id="A0AAV5LAF6"/>
<comment type="caution">
    <text evidence="2">The sequence shown here is derived from an EMBL/GenBank/DDBJ whole genome shotgun (WGS) entry which is preliminary data.</text>
</comment>
<gene>
    <name evidence="2" type="ORF">SLEP1_g42211</name>
</gene>
<sequence length="190" mass="21464">MHPNTAAWANETPPQRSVFQPLPQFLHGIFSFSAAAAAFLSVSAPLWRSTYSEQRQQRPVHEDKCIQTKKVQNMENRIQSTKDREGVRNVGFSEQFDGSIDYLLELRPNSIPFLSMRQTTPLLTCSSSSAVPNVTVSNNCVVVFEDGFVKPRGAYDDEDFATQLKLRDRTVSLKLGEVVVEIRLKKWDVS</sequence>
<feature type="transmembrane region" description="Helical" evidence="1">
    <location>
        <begin position="25"/>
        <end position="47"/>
    </location>
</feature>
<accession>A0AAV5LAF6</accession>
<organism evidence="2 3">
    <name type="scientific">Rubroshorea leprosula</name>
    <dbReference type="NCBI Taxonomy" id="152421"/>
    <lineage>
        <taxon>Eukaryota</taxon>
        <taxon>Viridiplantae</taxon>
        <taxon>Streptophyta</taxon>
        <taxon>Embryophyta</taxon>
        <taxon>Tracheophyta</taxon>
        <taxon>Spermatophyta</taxon>
        <taxon>Magnoliopsida</taxon>
        <taxon>eudicotyledons</taxon>
        <taxon>Gunneridae</taxon>
        <taxon>Pentapetalae</taxon>
        <taxon>rosids</taxon>
        <taxon>malvids</taxon>
        <taxon>Malvales</taxon>
        <taxon>Dipterocarpaceae</taxon>
        <taxon>Rubroshorea</taxon>
    </lineage>
</organism>
<evidence type="ECO:0000256" key="1">
    <source>
        <dbReference type="SAM" id="Phobius"/>
    </source>
</evidence>
<keyword evidence="1" id="KW-0472">Membrane</keyword>
<keyword evidence="3" id="KW-1185">Reference proteome</keyword>
<protein>
    <submittedName>
        <fullName evidence="2">Uncharacterized protein</fullName>
    </submittedName>
</protein>
<evidence type="ECO:0000313" key="2">
    <source>
        <dbReference type="EMBL" id="GKV33747.1"/>
    </source>
</evidence>
<keyword evidence="1" id="KW-1133">Transmembrane helix</keyword>
<proteinExistence type="predicted"/>